<keyword evidence="4" id="KW-1185">Reference proteome</keyword>
<accession>A0ABW8GNN4</accession>
<dbReference type="SUPFAM" id="SSF53474">
    <property type="entry name" value="alpha/beta-Hydrolases"/>
    <property type="match status" value="1"/>
</dbReference>
<gene>
    <name evidence="3" type="ORF">ACIKP9_04770</name>
</gene>
<dbReference type="Pfam" id="PF07859">
    <property type="entry name" value="Abhydrolase_3"/>
    <property type="match status" value="1"/>
</dbReference>
<dbReference type="InterPro" id="IPR029058">
    <property type="entry name" value="AB_hydrolase_fold"/>
</dbReference>
<dbReference type="GO" id="GO:0016787">
    <property type="term" value="F:hydrolase activity"/>
    <property type="evidence" value="ECO:0007669"/>
    <property type="project" value="UniProtKB-KW"/>
</dbReference>
<evidence type="ECO:0000256" key="1">
    <source>
        <dbReference type="ARBA" id="ARBA00022801"/>
    </source>
</evidence>
<dbReference type="Proteomes" id="UP001617669">
    <property type="component" value="Unassembled WGS sequence"/>
</dbReference>
<keyword evidence="1 3" id="KW-0378">Hydrolase</keyword>
<dbReference type="PANTHER" id="PTHR48081">
    <property type="entry name" value="AB HYDROLASE SUPERFAMILY PROTEIN C4A8.06C"/>
    <property type="match status" value="1"/>
</dbReference>
<dbReference type="InterPro" id="IPR050300">
    <property type="entry name" value="GDXG_lipolytic_enzyme"/>
</dbReference>
<reference evidence="3 4" key="1">
    <citation type="submission" date="2024-11" db="EMBL/GenBank/DDBJ databases">
        <authorList>
            <person name="Kaparullina E.N."/>
            <person name="Delegan Y.A."/>
            <person name="Doronina N.V."/>
        </authorList>
    </citation>
    <scope>NUCLEOTIDE SEQUENCE [LARGE SCALE GENOMIC DNA]</scope>
    <source>
        <strain evidence="3 4">7sh_L</strain>
    </source>
</reference>
<dbReference type="PANTHER" id="PTHR48081:SF8">
    <property type="entry name" value="ALPHA_BETA HYDROLASE FOLD-3 DOMAIN-CONTAINING PROTEIN-RELATED"/>
    <property type="match status" value="1"/>
</dbReference>
<comment type="caution">
    <text evidence="3">The sequence shown here is derived from an EMBL/GenBank/DDBJ whole genome shotgun (WGS) entry which is preliminary data.</text>
</comment>
<evidence type="ECO:0000259" key="2">
    <source>
        <dbReference type="Pfam" id="PF07859"/>
    </source>
</evidence>
<protein>
    <submittedName>
        <fullName evidence="3">Alpha/beta hydrolase</fullName>
    </submittedName>
</protein>
<organism evidence="3 4">
    <name type="scientific">Methylobacillus methanolivorans</name>
    <dbReference type="NCBI Taxonomy" id="1848927"/>
    <lineage>
        <taxon>Bacteria</taxon>
        <taxon>Pseudomonadati</taxon>
        <taxon>Pseudomonadota</taxon>
        <taxon>Betaproteobacteria</taxon>
        <taxon>Nitrosomonadales</taxon>
        <taxon>Methylophilaceae</taxon>
        <taxon>Methylobacillus</taxon>
    </lineage>
</organism>
<dbReference type="InterPro" id="IPR013094">
    <property type="entry name" value="AB_hydrolase_3"/>
</dbReference>
<evidence type="ECO:0000313" key="4">
    <source>
        <dbReference type="Proteomes" id="UP001617669"/>
    </source>
</evidence>
<dbReference type="Gene3D" id="3.40.50.1820">
    <property type="entry name" value="alpha/beta hydrolase"/>
    <property type="match status" value="1"/>
</dbReference>
<dbReference type="EMBL" id="JBIWXY010000001">
    <property type="protein sequence ID" value="MFJ5445535.1"/>
    <property type="molecule type" value="Genomic_DNA"/>
</dbReference>
<name>A0ABW8GNN4_9PROT</name>
<sequence length="270" mass="28885">MNEPHVSREDFIIPGPEGVIPVRLYRHAQAEGNVPLVLYFHGGGFNTGCLDDADFPASFIAHHCPAVVLSVGYALAPQHPFPAAPEDAYAAAQWAARNARRLNAAAKLLVVAGDDAGGSIAAGLSMMARDRKEFSIAAQVLIAPMLDPSMTLLGDAARLKSELTAAQCAQRYRQYLPKCTQRMHPYVAPLESLRLAGLPAAMIATAECDVLHIEAEKYASALIKAGIPTQVSRFAGVQHAELPAHQPMLHEVVEFLRRQAGQAGLPINSG</sequence>
<dbReference type="RefSeq" id="WP_400879976.1">
    <property type="nucleotide sequence ID" value="NZ_JBIWXY010000001.1"/>
</dbReference>
<feature type="domain" description="Alpha/beta hydrolase fold-3" evidence="2">
    <location>
        <begin position="37"/>
        <end position="240"/>
    </location>
</feature>
<proteinExistence type="predicted"/>
<evidence type="ECO:0000313" key="3">
    <source>
        <dbReference type="EMBL" id="MFJ5445535.1"/>
    </source>
</evidence>